<sequence>MKERMSHQRKHKKQLAYRMLVFAEVIRQGSFTAAAEVLGHSKSAVSTYITELEQLVGVRLLNRSTRSLNLTTVGQQFATRCQSMDTLIETAINEVSQQADIPQGTIRITAPEVFAEEVLVPVINLLCQQYPELQPELIFSDERLDLMKHKLDLAISVGELKDSNYRAVKIGSLTSVLVASPKLDLSNEKWDADNLEGYRKIITSWQRKTQIFDENTGCYHRFFTSNHSVLVNNLPGALALAIQGTGIALLPKLFVKRAIEDGLLEIISPNLTGEKRDIYAVHAYEKQLPYLFRVMIQQLKMHLVIT</sequence>
<dbReference type="SUPFAM" id="SSF46785">
    <property type="entry name" value="Winged helix' DNA-binding domain"/>
    <property type="match status" value="1"/>
</dbReference>
<keyword evidence="4" id="KW-0804">Transcription</keyword>
<name>A0ABS5Z6E6_9GAMM</name>
<evidence type="ECO:0000313" key="7">
    <source>
        <dbReference type="Proteomes" id="UP000690515"/>
    </source>
</evidence>
<evidence type="ECO:0000256" key="2">
    <source>
        <dbReference type="ARBA" id="ARBA00023015"/>
    </source>
</evidence>
<dbReference type="EMBL" id="JAGSOY010000001">
    <property type="protein sequence ID" value="MBU2709614.1"/>
    <property type="molecule type" value="Genomic_DNA"/>
</dbReference>
<evidence type="ECO:0000259" key="5">
    <source>
        <dbReference type="PROSITE" id="PS50931"/>
    </source>
</evidence>
<dbReference type="SUPFAM" id="SSF53850">
    <property type="entry name" value="Periplasmic binding protein-like II"/>
    <property type="match status" value="1"/>
</dbReference>
<dbReference type="PANTHER" id="PTHR30537:SF66">
    <property type="entry name" value="IRON-REGULATED VIRULENCE REGULATORY PROTEIN IRGB"/>
    <property type="match status" value="1"/>
</dbReference>
<dbReference type="Gene3D" id="1.10.10.10">
    <property type="entry name" value="Winged helix-like DNA-binding domain superfamily/Winged helix DNA-binding domain"/>
    <property type="match status" value="1"/>
</dbReference>
<dbReference type="InterPro" id="IPR005119">
    <property type="entry name" value="LysR_subst-bd"/>
</dbReference>
<dbReference type="InterPro" id="IPR058163">
    <property type="entry name" value="LysR-type_TF_proteobact-type"/>
</dbReference>
<dbReference type="RefSeq" id="WP_215817778.1">
    <property type="nucleotide sequence ID" value="NZ_JAGSOY010000001.1"/>
</dbReference>
<evidence type="ECO:0000256" key="1">
    <source>
        <dbReference type="ARBA" id="ARBA00009437"/>
    </source>
</evidence>
<dbReference type="InterPro" id="IPR036388">
    <property type="entry name" value="WH-like_DNA-bd_sf"/>
</dbReference>
<keyword evidence="2" id="KW-0805">Transcription regulation</keyword>
<dbReference type="PANTHER" id="PTHR30537">
    <property type="entry name" value="HTH-TYPE TRANSCRIPTIONAL REGULATOR"/>
    <property type="match status" value="1"/>
</dbReference>
<comment type="caution">
    <text evidence="6">The sequence shown here is derived from an EMBL/GenBank/DDBJ whole genome shotgun (WGS) entry which is preliminary data.</text>
</comment>
<protein>
    <submittedName>
        <fullName evidence="6">LysR family transcriptional regulator</fullName>
    </submittedName>
</protein>
<evidence type="ECO:0000313" key="6">
    <source>
        <dbReference type="EMBL" id="MBU2709614.1"/>
    </source>
</evidence>
<dbReference type="CDD" id="cd08422">
    <property type="entry name" value="PBP2_CrgA_like"/>
    <property type="match status" value="1"/>
</dbReference>
<keyword evidence="3" id="KW-0238">DNA-binding</keyword>
<keyword evidence="7" id="KW-1185">Reference proteome</keyword>
<evidence type="ECO:0000256" key="4">
    <source>
        <dbReference type="ARBA" id="ARBA00023163"/>
    </source>
</evidence>
<gene>
    <name evidence="6" type="ORF">KCG35_00925</name>
</gene>
<dbReference type="InterPro" id="IPR000847">
    <property type="entry name" value="LysR_HTH_N"/>
</dbReference>
<dbReference type="PROSITE" id="PS50931">
    <property type="entry name" value="HTH_LYSR"/>
    <property type="match status" value="1"/>
</dbReference>
<dbReference type="Gene3D" id="3.40.190.290">
    <property type="match status" value="1"/>
</dbReference>
<evidence type="ECO:0000256" key="3">
    <source>
        <dbReference type="ARBA" id="ARBA00023125"/>
    </source>
</evidence>
<dbReference type="Pfam" id="PF00126">
    <property type="entry name" value="HTH_1"/>
    <property type="match status" value="1"/>
</dbReference>
<reference evidence="6 7" key="1">
    <citation type="submission" date="2021-04" db="EMBL/GenBank/DDBJ databases">
        <authorList>
            <person name="Pira H."/>
            <person name="Risdian C."/>
            <person name="Wink J."/>
        </authorList>
    </citation>
    <scope>NUCLEOTIDE SEQUENCE [LARGE SCALE GENOMIC DNA]</scope>
    <source>
        <strain evidence="6 7">WH53</strain>
    </source>
</reference>
<feature type="domain" description="HTH lysR-type" evidence="5">
    <location>
        <begin position="21"/>
        <end position="71"/>
    </location>
</feature>
<proteinExistence type="inferred from homology"/>
<accession>A0ABS5Z6E6</accession>
<dbReference type="Proteomes" id="UP000690515">
    <property type="component" value="Unassembled WGS sequence"/>
</dbReference>
<dbReference type="InterPro" id="IPR036390">
    <property type="entry name" value="WH_DNA-bd_sf"/>
</dbReference>
<organism evidence="6 7">
    <name type="scientific">Zooshikella harenae</name>
    <dbReference type="NCBI Taxonomy" id="2827238"/>
    <lineage>
        <taxon>Bacteria</taxon>
        <taxon>Pseudomonadati</taxon>
        <taxon>Pseudomonadota</taxon>
        <taxon>Gammaproteobacteria</taxon>
        <taxon>Oceanospirillales</taxon>
        <taxon>Zooshikellaceae</taxon>
        <taxon>Zooshikella</taxon>
    </lineage>
</organism>
<dbReference type="Pfam" id="PF03466">
    <property type="entry name" value="LysR_substrate"/>
    <property type="match status" value="1"/>
</dbReference>
<comment type="similarity">
    <text evidence="1">Belongs to the LysR transcriptional regulatory family.</text>
</comment>